<comment type="pathway">
    <text evidence="3 17 18">Cell wall biogenesis; peptidoglycan biosynthesis.</text>
</comment>
<dbReference type="PANTHER" id="PTHR43692">
    <property type="entry name" value="UDP-N-ACETYLMURAMOYLALANINE--D-GLUTAMATE LIGASE"/>
    <property type="match status" value="1"/>
</dbReference>
<dbReference type="EMBL" id="CP002394">
    <property type="protein sequence ID" value="ADU30850.1"/>
    <property type="molecule type" value="Genomic_DNA"/>
</dbReference>
<evidence type="ECO:0000259" key="20">
    <source>
        <dbReference type="Pfam" id="PF02875"/>
    </source>
</evidence>
<feature type="binding site" evidence="17">
    <location>
        <begin position="119"/>
        <end position="125"/>
    </location>
    <ligand>
        <name>ATP</name>
        <dbReference type="ChEBI" id="CHEBI:30616"/>
    </ligand>
</feature>
<comment type="similarity">
    <text evidence="4 17">Belongs to the MurCDEF family.</text>
</comment>
<dbReference type="GO" id="GO:0008360">
    <property type="term" value="P:regulation of cell shape"/>
    <property type="evidence" value="ECO:0007669"/>
    <property type="project" value="UniProtKB-KW"/>
</dbReference>
<dbReference type="Pfam" id="PF08245">
    <property type="entry name" value="Mur_ligase_M"/>
    <property type="match status" value="1"/>
</dbReference>
<dbReference type="PANTHER" id="PTHR43692:SF1">
    <property type="entry name" value="UDP-N-ACETYLMURAMOYLALANINE--D-GLUTAMATE LIGASE"/>
    <property type="match status" value="1"/>
</dbReference>
<dbReference type="STRING" id="649639.Bcell_2593"/>
<organism evidence="22 23">
    <name type="scientific">Evansella cellulosilytica (strain ATCC 21833 / DSM 2522 / FERM P-1141 / JCM 9156 / N-4)</name>
    <name type="common">Bacillus cellulosilyticus</name>
    <dbReference type="NCBI Taxonomy" id="649639"/>
    <lineage>
        <taxon>Bacteria</taxon>
        <taxon>Bacillati</taxon>
        <taxon>Bacillota</taxon>
        <taxon>Bacilli</taxon>
        <taxon>Bacillales</taxon>
        <taxon>Bacillaceae</taxon>
        <taxon>Evansella</taxon>
    </lineage>
</organism>
<comment type="function">
    <text evidence="1 17 18">Cell wall formation. Catalyzes the addition of glutamate to the nucleotide precursor UDP-N-acetylmuramoyl-L-alanine (UMA).</text>
</comment>
<evidence type="ECO:0000256" key="13">
    <source>
        <dbReference type="ARBA" id="ARBA00023316"/>
    </source>
</evidence>
<dbReference type="InterPro" id="IPR036615">
    <property type="entry name" value="Mur_ligase_C_dom_sf"/>
</dbReference>
<dbReference type="InterPro" id="IPR004101">
    <property type="entry name" value="Mur_ligase_C"/>
</dbReference>
<feature type="chain" id="PRO_5039484529" description="UDP-N-acetylmuramoylalanine--D-glutamate ligase" evidence="19">
    <location>
        <begin position="26"/>
        <end position="451"/>
    </location>
</feature>
<dbReference type="AlphaFoldDB" id="E6TTT1"/>
<evidence type="ECO:0000256" key="5">
    <source>
        <dbReference type="ARBA" id="ARBA00012212"/>
    </source>
</evidence>
<evidence type="ECO:0000256" key="7">
    <source>
        <dbReference type="ARBA" id="ARBA00022490"/>
    </source>
</evidence>
<keyword evidence="7 17" id="KW-0963">Cytoplasm</keyword>
<keyword evidence="11 17" id="KW-0133">Cell shape</keyword>
<dbReference type="Pfam" id="PF02875">
    <property type="entry name" value="Mur_ligase_C"/>
    <property type="match status" value="1"/>
</dbReference>
<evidence type="ECO:0000259" key="21">
    <source>
        <dbReference type="Pfam" id="PF08245"/>
    </source>
</evidence>
<evidence type="ECO:0000256" key="18">
    <source>
        <dbReference type="RuleBase" id="RU003664"/>
    </source>
</evidence>
<keyword evidence="17 18" id="KW-0131">Cell cycle</keyword>
<protein>
    <recommendedName>
        <fullName evidence="6 17">UDP-N-acetylmuramoylalanine--D-glutamate ligase</fullName>
        <ecNumber evidence="5 17">6.3.2.9</ecNumber>
    </recommendedName>
    <alternativeName>
        <fullName evidence="15 17">D-glutamic acid-adding enzyme</fullName>
    </alternativeName>
    <alternativeName>
        <fullName evidence="14 17">UDP-N-acetylmuramoyl-L-alanyl-D-glutamate synthetase</fullName>
    </alternativeName>
</protein>
<dbReference type="Gene3D" id="3.40.50.720">
    <property type="entry name" value="NAD(P)-binding Rossmann-like Domain"/>
    <property type="match status" value="1"/>
</dbReference>
<evidence type="ECO:0000256" key="6">
    <source>
        <dbReference type="ARBA" id="ARBA00015655"/>
    </source>
</evidence>
<dbReference type="SUPFAM" id="SSF51984">
    <property type="entry name" value="MurCD N-terminal domain"/>
    <property type="match status" value="1"/>
</dbReference>
<evidence type="ECO:0000256" key="16">
    <source>
        <dbReference type="ARBA" id="ARBA00047632"/>
    </source>
</evidence>
<keyword evidence="12 17" id="KW-0573">Peptidoglycan synthesis</keyword>
<name>E6TTT1_EVAC2</name>
<dbReference type="OrthoDB" id="9809796at2"/>
<evidence type="ECO:0000256" key="3">
    <source>
        <dbReference type="ARBA" id="ARBA00004752"/>
    </source>
</evidence>
<keyword evidence="10 17" id="KW-0067">ATP-binding</keyword>
<proteinExistence type="inferred from homology"/>
<keyword evidence="13 17" id="KW-0961">Cell wall biogenesis/degradation</keyword>
<dbReference type="eggNOG" id="COG0771">
    <property type="taxonomic scope" value="Bacteria"/>
</dbReference>
<dbReference type="Gene3D" id="3.40.1190.10">
    <property type="entry name" value="Mur-like, catalytic domain"/>
    <property type="match status" value="1"/>
</dbReference>
<dbReference type="Proteomes" id="UP000001401">
    <property type="component" value="Chromosome"/>
</dbReference>
<evidence type="ECO:0000256" key="19">
    <source>
        <dbReference type="SAM" id="SignalP"/>
    </source>
</evidence>
<keyword evidence="9 17" id="KW-0547">Nucleotide-binding</keyword>
<dbReference type="GO" id="GO:0051301">
    <property type="term" value="P:cell division"/>
    <property type="evidence" value="ECO:0007669"/>
    <property type="project" value="UniProtKB-KW"/>
</dbReference>
<comment type="catalytic activity">
    <reaction evidence="16 17 18">
        <text>UDP-N-acetyl-alpha-D-muramoyl-L-alanine + D-glutamate + ATP = UDP-N-acetyl-alpha-D-muramoyl-L-alanyl-D-glutamate + ADP + phosphate + H(+)</text>
        <dbReference type="Rhea" id="RHEA:16429"/>
        <dbReference type="ChEBI" id="CHEBI:15378"/>
        <dbReference type="ChEBI" id="CHEBI:29986"/>
        <dbReference type="ChEBI" id="CHEBI:30616"/>
        <dbReference type="ChEBI" id="CHEBI:43474"/>
        <dbReference type="ChEBI" id="CHEBI:83898"/>
        <dbReference type="ChEBI" id="CHEBI:83900"/>
        <dbReference type="ChEBI" id="CHEBI:456216"/>
        <dbReference type="EC" id="6.3.2.9"/>
    </reaction>
</comment>
<dbReference type="RefSeq" id="WP_013489184.1">
    <property type="nucleotide sequence ID" value="NC_014829.1"/>
</dbReference>
<evidence type="ECO:0000256" key="10">
    <source>
        <dbReference type="ARBA" id="ARBA00022840"/>
    </source>
</evidence>
<dbReference type="InterPro" id="IPR036565">
    <property type="entry name" value="Mur-like_cat_sf"/>
</dbReference>
<gene>
    <name evidence="17" type="primary">murD</name>
    <name evidence="22" type="ordered locus">Bcell_2593</name>
</gene>
<evidence type="ECO:0000256" key="2">
    <source>
        <dbReference type="ARBA" id="ARBA00004496"/>
    </source>
</evidence>
<dbReference type="InterPro" id="IPR005762">
    <property type="entry name" value="MurD"/>
</dbReference>
<dbReference type="GO" id="GO:0071555">
    <property type="term" value="P:cell wall organization"/>
    <property type="evidence" value="ECO:0007669"/>
    <property type="project" value="UniProtKB-KW"/>
</dbReference>
<keyword evidence="8 17" id="KW-0436">Ligase</keyword>
<dbReference type="HAMAP" id="MF_00639">
    <property type="entry name" value="MurD"/>
    <property type="match status" value="1"/>
</dbReference>
<dbReference type="GO" id="GO:0005737">
    <property type="term" value="C:cytoplasm"/>
    <property type="evidence" value="ECO:0007669"/>
    <property type="project" value="UniProtKB-SubCell"/>
</dbReference>
<evidence type="ECO:0000256" key="11">
    <source>
        <dbReference type="ARBA" id="ARBA00022960"/>
    </source>
</evidence>
<dbReference type="KEGG" id="bco:Bcell_2593"/>
<dbReference type="NCBIfam" id="TIGR01087">
    <property type="entry name" value="murD"/>
    <property type="match status" value="1"/>
</dbReference>
<evidence type="ECO:0000313" key="23">
    <source>
        <dbReference type="Proteomes" id="UP000001401"/>
    </source>
</evidence>
<evidence type="ECO:0000256" key="12">
    <source>
        <dbReference type="ARBA" id="ARBA00022984"/>
    </source>
</evidence>
<comment type="subcellular location">
    <subcellularLocation>
        <location evidence="2 17 18">Cytoplasm</location>
    </subcellularLocation>
</comment>
<dbReference type="Gene3D" id="3.90.190.20">
    <property type="entry name" value="Mur ligase, C-terminal domain"/>
    <property type="match status" value="1"/>
</dbReference>
<dbReference type="EC" id="6.3.2.9" evidence="5 17"/>
<evidence type="ECO:0000256" key="4">
    <source>
        <dbReference type="ARBA" id="ARBA00010416"/>
    </source>
</evidence>
<dbReference type="GO" id="GO:0008764">
    <property type="term" value="F:UDP-N-acetylmuramoylalanine-D-glutamate ligase activity"/>
    <property type="evidence" value="ECO:0007669"/>
    <property type="project" value="UniProtKB-UniRule"/>
</dbReference>
<dbReference type="GO" id="GO:0009252">
    <property type="term" value="P:peptidoglycan biosynthetic process"/>
    <property type="evidence" value="ECO:0007669"/>
    <property type="project" value="UniProtKB-UniRule"/>
</dbReference>
<evidence type="ECO:0000256" key="15">
    <source>
        <dbReference type="ARBA" id="ARBA00032324"/>
    </source>
</evidence>
<keyword evidence="23" id="KW-1185">Reference proteome</keyword>
<accession>E6TTT1</accession>
<keyword evidence="17 18" id="KW-0132">Cell division</keyword>
<dbReference type="SUPFAM" id="SSF53623">
    <property type="entry name" value="MurD-like peptide ligases, catalytic domain"/>
    <property type="match status" value="1"/>
</dbReference>
<feature type="signal peptide" evidence="19">
    <location>
        <begin position="1"/>
        <end position="25"/>
    </location>
</feature>
<evidence type="ECO:0000256" key="14">
    <source>
        <dbReference type="ARBA" id="ARBA00030398"/>
    </source>
</evidence>
<sequence>MKMTAKYKNKKVLVLGLAKSGTAAAKLLLELEANVIVNDQKPLEENIAAQSLQDLGAEVVCGSHPLTLISDDLDYVVKNPGIPYTNPLVSAAMEKAIPVLTEVELAYHICEADIIGITGSNGKTTTTTYIYEMLKGSEKDPLLAGNIGEVACEVAQKATEKNVLVTELSSFQLMGIDEFKPKISLLLNLVEAHIDYHGTMDAYVHAKGNIFKNQTSNDYIIYNADDKKVSKLVELGQATLIPFSTKGEMKHGACIENGYLTVFGKRLLPVEEMSLPGEHNVANGLAAAAAAHLAGASEEKIRQVLKSFSGVAHRLQYVDKINGRTFYNNSKATNVPATITALKAFEQPIVLIAGGLDRGLSFDDLIPYFKKKVKCVVSYGETAQKLVETAKKANIELVHCEKTLENAVKKAYVNSEEGDIILLSPACASWDQYRTFEERGEHFVNEVKKFS</sequence>
<evidence type="ECO:0000256" key="8">
    <source>
        <dbReference type="ARBA" id="ARBA00022598"/>
    </source>
</evidence>
<evidence type="ECO:0000256" key="9">
    <source>
        <dbReference type="ARBA" id="ARBA00022741"/>
    </source>
</evidence>
<dbReference type="HOGENOM" id="CLU_032540_0_1_9"/>
<dbReference type="SUPFAM" id="SSF53244">
    <property type="entry name" value="MurD-like peptide ligases, peptide-binding domain"/>
    <property type="match status" value="1"/>
</dbReference>
<dbReference type="InterPro" id="IPR013221">
    <property type="entry name" value="Mur_ligase_cen"/>
</dbReference>
<evidence type="ECO:0000256" key="1">
    <source>
        <dbReference type="ARBA" id="ARBA00002734"/>
    </source>
</evidence>
<evidence type="ECO:0000256" key="17">
    <source>
        <dbReference type="HAMAP-Rule" id="MF_00639"/>
    </source>
</evidence>
<feature type="domain" description="Mur ligase central" evidence="21">
    <location>
        <begin position="117"/>
        <end position="291"/>
    </location>
</feature>
<dbReference type="GO" id="GO:0005524">
    <property type="term" value="F:ATP binding"/>
    <property type="evidence" value="ECO:0007669"/>
    <property type="project" value="UniProtKB-UniRule"/>
</dbReference>
<dbReference type="UniPathway" id="UPA00219"/>
<evidence type="ECO:0000313" key="22">
    <source>
        <dbReference type="EMBL" id="ADU30850.1"/>
    </source>
</evidence>
<keyword evidence="19" id="KW-0732">Signal</keyword>
<feature type="domain" description="Mur ligase C-terminal" evidence="20">
    <location>
        <begin position="313"/>
        <end position="427"/>
    </location>
</feature>
<dbReference type="Pfam" id="PF21799">
    <property type="entry name" value="MurD-like_N"/>
    <property type="match status" value="1"/>
</dbReference>
<reference evidence="22 23" key="1">
    <citation type="submission" date="2010-12" db="EMBL/GenBank/DDBJ databases">
        <title>Complete sequence of Bacillus cellulosilyticus DSM 2522.</title>
        <authorList>
            <consortium name="US DOE Joint Genome Institute"/>
            <person name="Lucas S."/>
            <person name="Copeland A."/>
            <person name="Lapidus A."/>
            <person name="Cheng J.-F."/>
            <person name="Bruce D."/>
            <person name="Goodwin L."/>
            <person name="Pitluck S."/>
            <person name="Chertkov O."/>
            <person name="Detter J.C."/>
            <person name="Han C."/>
            <person name="Tapia R."/>
            <person name="Land M."/>
            <person name="Hauser L."/>
            <person name="Jeffries C."/>
            <person name="Kyrpides N."/>
            <person name="Ivanova N."/>
            <person name="Mikhailova N."/>
            <person name="Brumm P."/>
            <person name="Mead D."/>
            <person name="Woyke T."/>
        </authorList>
    </citation>
    <scope>NUCLEOTIDE SEQUENCE [LARGE SCALE GENOMIC DNA]</scope>
    <source>
        <strain evidence="23">ATCC 21833 / DSM 2522 / FERM P-1141 / JCM 9156 / N-4</strain>
    </source>
</reference>